<evidence type="ECO:0000256" key="1">
    <source>
        <dbReference type="SAM" id="MobiDB-lite"/>
    </source>
</evidence>
<gene>
    <name evidence="2" type="ORF">Theos_2420</name>
</gene>
<accession>K7RLY8</accession>
<organism evidence="2 3">
    <name type="scientific">Thermus oshimai JL-2</name>
    <dbReference type="NCBI Taxonomy" id="751945"/>
    <lineage>
        <taxon>Bacteria</taxon>
        <taxon>Thermotogati</taxon>
        <taxon>Deinococcota</taxon>
        <taxon>Deinococci</taxon>
        <taxon>Thermales</taxon>
        <taxon>Thermaceae</taxon>
        <taxon>Thermus</taxon>
    </lineage>
</organism>
<evidence type="ECO:0000313" key="3">
    <source>
        <dbReference type="Proteomes" id="UP000000211"/>
    </source>
</evidence>
<protein>
    <submittedName>
        <fullName evidence="2">Uncharacterized protein</fullName>
    </submittedName>
</protein>
<proteinExistence type="predicted"/>
<dbReference type="AlphaFoldDB" id="K7RLY8"/>
<dbReference type="EMBL" id="CP003250">
    <property type="protein sequence ID" value="AFV77397.1"/>
    <property type="molecule type" value="Genomic_DNA"/>
</dbReference>
<feature type="region of interest" description="Disordered" evidence="1">
    <location>
        <begin position="1"/>
        <end position="27"/>
    </location>
</feature>
<reference evidence="2 3" key="1">
    <citation type="journal article" date="2013" name="Genome Announc.">
        <title>Whole Genome Sequencing of Thermus oshimai JL-2 and Thermus thermophilus JL-18, Incomplete Denitrifiers from the United States Great Basin.</title>
        <authorList>
            <person name="Murugapiran S.K."/>
            <person name="Huntemann M."/>
            <person name="Wei C.L."/>
            <person name="Han J."/>
            <person name="Detter J.C."/>
            <person name="Han C.S."/>
            <person name="Erkkila T.H."/>
            <person name="Teshima H."/>
            <person name="Chen A."/>
            <person name="Kyrpides N."/>
            <person name="Mavrommatis K."/>
            <person name="Markowitz V."/>
            <person name="Szeto E."/>
            <person name="Ivanova N."/>
            <person name="Pagani I."/>
            <person name="Lam J."/>
            <person name="McDonald A.I."/>
            <person name="Dodsworth J.A."/>
            <person name="Pati A."/>
            <person name="Goodwin L."/>
            <person name="Peters L."/>
            <person name="Pitluck S."/>
            <person name="Woyke T."/>
            <person name="Hedlund B.P."/>
        </authorList>
    </citation>
    <scope>NUCLEOTIDE SEQUENCE</scope>
    <source>
        <strain evidence="2 3">JL-2</strain>
        <plasmid evidence="2">pTHEOS01</plasmid>
    </source>
</reference>
<geneLocation type="plasmid" evidence="2 3">
    <name>pTHEOS01</name>
</geneLocation>
<evidence type="ECO:0000313" key="2">
    <source>
        <dbReference type="EMBL" id="AFV77397.1"/>
    </source>
</evidence>
<keyword evidence="3" id="KW-1185">Reference proteome</keyword>
<keyword evidence="2" id="KW-0614">Plasmid</keyword>
<name>K7RLY8_THEOS</name>
<dbReference type="Proteomes" id="UP000000211">
    <property type="component" value="Plasmid pTHEOS01"/>
</dbReference>
<dbReference type="HOGENOM" id="CLU_1244855_0_0_0"/>
<dbReference type="KEGG" id="tos:Theos_2420"/>
<sequence>MPGHGLKGGFRYLGRPAGGEEAQGPVIGGSRVKRGLREDAGLPGLEARQEGQPLGNSKRAPMLPASGLCGGTTWSARRAMFKGAAGFPSDDGCHEASSPRPTLPHPRPLACANLFPLRGKQLGVHRFLVLSFLAHLLACSVRVEGGLTWWEAGRRAARILPPKLVVQVLLLELHALGLWPPGGGGHGVGLCRVCGRCKFLGSNAASSSGVRWIRRGAPTRRF</sequence>